<proteinExistence type="predicted"/>
<gene>
    <name evidence="1" type="ORF">MNKW57_21330</name>
</gene>
<dbReference type="Proteomes" id="UP001224392">
    <property type="component" value="Unassembled WGS sequence"/>
</dbReference>
<evidence type="ECO:0000313" key="1">
    <source>
        <dbReference type="EMBL" id="GMG87812.1"/>
    </source>
</evidence>
<comment type="caution">
    <text evidence="1">The sequence shown here is derived from an EMBL/GenBank/DDBJ whole genome shotgun (WGS) entry which is preliminary data.</text>
</comment>
<sequence>MLTETAEKPAVDIVRQALDGPRRRMDSLLWAFTVPLVLQSEIFPSEKSSEKMVSALAPEDWVSKAAKTTAHDSVLMGVPFLFLRLVAWEVLLPVMRARVIRIGQGRVIG</sequence>
<name>A0ABQ6M0F7_9GAMM</name>
<protein>
    <submittedName>
        <fullName evidence="1">Uncharacterized protein</fullName>
    </submittedName>
</protein>
<evidence type="ECO:0000313" key="2">
    <source>
        <dbReference type="Proteomes" id="UP001224392"/>
    </source>
</evidence>
<organism evidence="1 2">
    <name type="scientific">Biformimicrobium ophioploci</name>
    <dbReference type="NCBI Taxonomy" id="3036711"/>
    <lineage>
        <taxon>Bacteria</taxon>
        <taxon>Pseudomonadati</taxon>
        <taxon>Pseudomonadota</taxon>
        <taxon>Gammaproteobacteria</taxon>
        <taxon>Cellvibrionales</taxon>
        <taxon>Microbulbiferaceae</taxon>
        <taxon>Biformimicrobium</taxon>
    </lineage>
</organism>
<dbReference type="EMBL" id="BSYJ01000004">
    <property type="protein sequence ID" value="GMG87812.1"/>
    <property type="molecule type" value="Genomic_DNA"/>
</dbReference>
<reference evidence="1 2" key="1">
    <citation type="submission" date="2023-04" db="EMBL/GenBank/DDBJ databases">
        <title>Marinobulbifer ophiurae gen. nov., sp. Nov., isolate from tissue of brittle star Ophioplocus japonicus.</title>
        <authorList>
            <person name="Kawano K."/>
            <person name="Sawayama S."/>
            <person name="Nakagawa S."/>
        </authorList>
    </citation>
    <scope>NUCLEOTIDE SEQUENCE [LARGE SCALE GENOMIC DNA]</scope>
    <source>
        <strain evidence="1 2">NKW57</strain>
    </source>
</reference>
<keyword evidence="2" id="KW-1185">Reference proteome</keyword>
<accession>A0ABQ6M0F7</accession>